<accession>Q919J2</accession>
<dbReference type="KEGG" id="vg:921959"/>
<sequence length="121" mass="13655">MADLDTQLGDFVDPGQHFVGLFASGIPFLVETVERNRCKILWDGVRSKPERFAYSNHVGVLVCDKITSLLTIILARSDELVGWAERETLRNLFPNEPNLDTLTIVEFLALYKVPIKQTYSG</sequence>
<reference evidence="1 2" key="1">
    <citation type="journal article" date="2001" name="J. Virol.">
        <title>Genome sequence of a baculovirus pathogenic for Culex nigripalpus.</title>
        <authorList>
            <person name="Afonso C.L."/>
            <person name="Tulman E.R."/>
            <person name="Lu Z."/>
            <person name="Balinsky C.A."/>
            <person name="Moser B.A."/>
            <person name="Becnel J.J."/>
            <person name="Rock D.L."/>
            <person name="Kutish G.F."/>
        </authorList>
    </citation>
    <scope>NUCLEOTIDE SEQUENCE [LARGE SCALE GENOMIC DNA]</scope>
    <source>
        <strain evidence="2">Isolate Florida/1997</strain>
    </source>
</reference>
<evidence type="ECO:0000313" key="2">
    <source>
        <dbReference type="Proteomes" id="UP000006635"/>
    </source>
</evidence>
<dbReference type="RefSeq" id="NP_203388.1">
    <property type="nucleotide sequence ID" value="NC_003084.1"/>
</dbReference>
<organismHost>
    <name type="scientific">Culex nigripalpus</name>
    <dbReference type="NCBI Taxonomy" id="42429"/>
</organismHost>
<dbReference type="GeneID" id="921959"/>
<protein>
    <submittedName>
        <fullName evidence="1">Uncharacterized protein</fullName>
    </submittedName>
</protein>
<proteinExistence type="predicted"/>
<dbReference type="Proteomes" id="UP000006635">
    <property type="component" value="Segment"/>
</dbReference>
<evidence type="ECO:0000313" key="1">
    <source>
        <dbReference type="EMBL" id="AAK94161.1"/>
    </source>
</evidence>
<gene>
    <name evidence="1" type="primary">CUN083</name>
</gene>
<dbReference type="EMBL" id="AF403738">
    <property type="protein sequence ID" value="AAK94161.1"/>
    <property type="molecule type" value="Genomic_DNA"/>
</dbReference>
<keyword evidence="2" id="KW-1185">Reference proteome</keyword>
<name>Q919J2_NPVCO</name>
<organism evidence="1 2">
    <name type="scientific">Culex nigripalpus nucleopolyhedrovirus (isolate Florida/1997)</name>
    <name type="common">CuniNPV</name>
    <dbReference type="NCBI Taxonomy" id="645993"/>
    <lineage>
        <taxon>Viruses</taxon>
        <taxon>Viruses incertae sedis</taxon>
        <taxon>Naldaviricetes</taxon>
        <taxon>Lefavirales</taxon>
        <taxon>Baculoviridae</taxon>
        <taxon>Deltabaculovirus</taxon>
    </lineage>
</organism>